<dbReference type="Proteomes" id="UP001288320">
    <property type="component" value="Unassembled WGS sequence"/>
</dbReference>
<dbReference type="AlphaFoldDB" id="A0AAW9HC98"/>
<comment type="caution">
    <text evidence="1">The sequence shown here is derived from an EMBL/GenBank/DDBJ whole genome shotgun (WGS) entry which is preliminary data.</text>
</comment>
<proteinExistence type="predicted"/>
<name>A0AAW9HC98_9ACTO</name>
<dbReference type="RefSeq" id="WP_087070283.1">
    <property type="nucleotide sequence ID" value="NZ_CAUPFC010000005.1"/>
</dbReference>
<gene>
    <name evidence="1" type="ORF">R6G74_03030</name>
</gene>
<sequence length="216" mass="24778">MVNEYLNERADEFAAHLQLIGELIDPRFSVLKQALTREDPPTIRLSGNIYTDRFLIVRFEYAVFLNPDNGVLTVAESTFSVIRGEVGKEPLVRWDYIRSPRSHIPCAHIQVHAHRDEWTHALVLGGTHSRRSRRRIKHALRTPRIADVHFPVGGRRFRPCLEEILLFVIDEFGVACTPQALEALQQGMRKWEEIQLESAIRNNPATAVRVLATVEK</sequence>
<organism evidence="1 2">
    <name type="scientific">Actinotignum timonense</name>
    <dbReference type="NCBI Taxonomy" id="1870995"/>
    <lineage>
        <taxon>Bacteria</taxon>
        <taxon>Bacillati</taxon>
        <taxon>Actinomycetota</taxon>
        <taxon>Actinomycetes</taxon>
        <taxon>Actinomycetales</taxon>
        <taxon>Actinomycetaceae</taxon>
        <taxon>Actinotignum</taxon>
    </lineage>
</organism>
<dbReference type="EMBL" id="JAWNFV010000004">
    <property type="protein sequence ID" value="MDY5140293.1"/>
    <property type="molecule type" value="Genomic_DNA"/>
</dbReference>
<reference evidence="1" key="1">
    <citation type="submission" date="2023-10" db="EMBL/GenBank/DDBJ databases">
        <title>Whole Genome based description of the genera Actinobaculum and Actinotignum reveals a complex phylogenetic relationship within the species included in the genus Actinotignum.</title>
        <authorList>
            <person name="Jensen C.S."/>
            <person name="Dargis R."/>
            <person name="Kemp M."/>
            <person name="Christensen J.J."/>
        </authorList>
    </citation>
    <scope>NUCLEOTIDE SEQUENCE</scope>
    <source>
        <strain evidence="1">SLA_B245</strain>
    </source>
</reference>
<evidence type="ECO:0000313" key="2">
    <source>
        <dbReference type="Proteomes" id="UP001288320"/>
    </source>
</evidence>
<evidence type="ECO:0000313" key="1">
    <source>
        <dbReference type="EMBL" id="MDY5140293.1"/>
    </source>
</evidence>
<accession>A0AAW9HC98</accession>
<protein>
    <submittedName>
        <fullName evidence="1">Uncharacterized protein</fullName>
    </submittedName>
</protein>